<proteinExistence type="predicted"/>
<dbReference type="EMBL" id="FUZT01000013">
    <property type="protein sequence ID" value="SKC85170.1"/>
    <property type="molecule type" value="Genomic_DNA"/>
</dbReference>
<evidence type="ECO:0000256" key="5">
    <source>
        <dbReference type="ARBA" id="ARBA00022553"/>
    </source>
</evidence>
<dbReference type="InterPro" id="IPR003594">
    <property type="entry name" value="HATPase_dom"/>
</dbReference>
<reference evidence="17 18" key="1">
    <citation type="submission" date="2017-02" db="EMBL/GenBank/DDBJ databases">
        <authorList>
            <person name="Peterson S.W."/>
        </authorList>
    </citation>
    <scope>NUCLEOTIDE SEQUENCE [LARGE SCALE GENOMIC DNA]</scope>
    <source>
        <strain evidence="17 18">M1</strain>
    </source>
</reference>
<comment type="subcellular location">
    <subcellularLocation>
        <location evidence="2">Cell membrane</location>
        <topology evidence="2">Multi-pass membrane protein</topology>
    </subcellularLocation>
</comment>
<dbReference type="PROSITE" id="PS50109">
    <property type="entry name" value="HIS_KIN"/>
    <property type="match status" value="1"/>
</dbReference>
<dbReference type="PRINTS" id="PR00344">
    <property type="entry name" value="BCTRLSENSOR"/>
</dbReference>
<feature type="transmembrane region" description="Helical" evidence="14">
    <location>
        <begin position="12"/>
        <end position="39"/>
    </location>
</feature>
<dbReference type="SUPFAM" id="SSF55874">
    <property type="entry name" value="ATPase domain of HSP90 chaperone/DNA topoisomerase II/histidine kinase"/>
    <property type="match status" value="1"/>
</dbReference>
<dbReference type="Gene3D" id="6.10.340.10">
    <property type="match status" value="1"/>
</dbReference>
<dbReference type="CDD" id="cd00075">
    <property type="entry name" value="HATPase"/>
    <property type="match status" value="1"/>
</dbReference>
<dbReference type="InterPro" id="IPR005467">
    <property type="entry name" value="His_kinase_dom"/>
</dbReference>
<dbReference type="InterPro" id="IPR036097">
    <property type="entry name" value="HisK_dim/P_sf"/>
</dbReference>
<keyword evidence="9 17" id="KW-0418">Kinase</keyword>
<keyword evidence="12" id="KW-0902">Two-component regulatory system</keyword>
<evidence type="ECO:0000313" key="17">
    <source>
        <dbReference type="EMBL" id="SKC85170.1"/>
    </source>
</evidence>
<dbReference type="Gene3D" id="1.10.287.130">
    <property type="match status" value="1"/>
</dbReference>
<evidence type="ECO:0000256" key="8">
    <source>
        <dbReference type="ARBA" id="ARBA00022741"/>
    </source>
</evidence>
<dbReference type="Proteomes" id="UP000190285">
    <property type="component" value="Unassembled WGS sequence"/>
</dbReference>
<dbReference type="CDD" id="cd00082">
    <property type="entry name" value="HisKA"/>
    <property type="match status" value="1"/>
</dbReference>
<keyword evidence="5" id="KW-0597">Phosphoprotein</keyword>
<evidence type="ECO:0000256" key="13">
    <source>
        <dbReference type="ARBA" id="ARBA00023136"/>
    </source>
</evidence>
<dbReference type="OrthoDB" id="9792991at2"/>
<evidence type="ECO:0000256" key="2">
    <source>
        <dbReference type="ARBA" id="ARBA00004651"/>
    </source>
</evidence>
<dbReference type="SMART" id="SM00387">
    <property type="entry name" value="HATPase_c"/>
    <property type="match status" value="1"/>
</dbReference>
<feature type="transmembrane region" description="Helical" evidence="14">
    <location>
        <begin position="59"/>
        <end position="80"/>
    </location>
</feature>
<evidence type="ECO:0000256" key="12">
    <source>
        <dbReference type="ARBA" id="ARBA00023012"/>
    </source>
</evidence>
<dbReference type="Pfam" id="PF02518">
    <property type="entry name" value="HATPase_c"/>
    <property type="match status" value="1"/>
</dbReference>
<dbReference type="SUPFAM" id="SSF158472">
    <property type="entry name" value="HAMP domain-like"/>
    <property type="match status" value="1"/>
</dbReference>
<dbReference type="AlphaFoldDB" id="A0A1T5MAB3"/>
<dbReference type="InterPro" id="IPR004358">
    <property type="entry name" value="Sig_transdc_His_kin-like_C"/>
</dbReference>
<gene>
    <name evidence="17" type="ORF">SAMN02194393_04333</name>
</gene>
<evidence type="ECO:0000256" key="6">
    <source>
        <dbReference type="ARBA" id="ARBA00022679"/>
    </source>
</evidence>
<dbReference type="InterPro" id="IPR003661">
    <property type="entry name" value="HisK_dim/P_dom"/>
</dbReference>
<keyword evidence="8" id="KW-0547">Nucleotide-binding</keyword>
<evidence type="ECO:0000256" key="1">
    <source>
        <dbReference type="ARBA" id="ARBA00000085"/>
    </source>
</evidence>
<dbReference type="InterPro" id="IPR036890">
    <property type="entry name" value="HATPase_C_sf"/>
</dbReference>
<comment type="catalytic activity">
    <reaction evidence="1">
        <text>ATP + protein L-histidine = ADP + protein N-phospho-L-histidine.</text>
        <dbReference type="EC" id="2.7.13.3"/>
    </reaction>
</comment>
<feature type="domain" description="Histidine kinase" evidence="15">
    <location>
        <begin position="149"/>
        <end position="366"/>
    </location>
</feature>
<dbReference type="PANTHER" id="PTHR45528">
    <property type="entry name" value="SENSOR HISTIDINE KINASE CPXA"/>
    <property type="match status" value="1"/>
</dbReference>
<dbReference type="GO" id="GO:0005886">
    <property type="term" value="C:plasma membrane"/>
    <property type="evidence" value="ECO:0007669"/>
    <property type="project" value="UniProtKB-SubCell"/>
</dbReference>
<sequence>MKNKFFRNIDKKSIIIILSIVLSTLCVYILLIIAARIYYISWINTFMRNIKYRVGIYRLTIGTGIILFFIFFFLMNRFLLAQKKLKYAHEISKEIQKIAQGKFDIEIPIRSSDELGKLAENINKMANQLKTSIEDERNAEKTKNELITSISHDLRTPLTSILGYLGLIVNGQYKDEVHLMYYADIAHEKSHKLKKLIDELFEFTRLSHGSMKIQTSSINLLNLLKQLVEELFPIFQDAKMESRLLGLDDKIYILGDGDMLVRAFENIIVNAIRYGKDGKYVDIELKQKNSLAIINITNYGSPIPKAYLPYIFEKFYRIEQSRSEATGGTGLGLAIAKNIIELHSGKISVQSNNEKTTFKICFKTHKTLDNE</sequence>
<protein>
    <recommendedName>
        <fullName evidence="3">histidine kinase</fullName>
        <ecNumber evidence="3">2.7.13.3</ecNumber>
    </recommendedName>
</protein>
<evidence type="ECO:0000256" key="7">
    <source>
        <dbReference type="ARBA" id="ARBA00022692"/>
    </source>
</evidence>
<dbReference type="STRING" id="36842.SAMN02194393_04333"/>
<dbReference type="Pfam" id="PF00672">
    <property type="entry name" value="HAMP"/>
    <property type="match status" value="1"/>
</dbReference>
<dbReference type="PROSITE" id="PS50885">
    <property type="entry name" value="HAMP"/>
    <property type="match status" value="1"/>
</dbReference>
<name>A0A1T5MAB3_9FIRM</name>
<keyword evidence="13 14" id="KW-0472">Membrane</keyword>
<feature type="domain" description="HAMP" evidence="16">
    <location>
        <begin position="89"/>
        <end position="134"/>
    </location>
</feature>
<keyword evidence="4" id="KW-1003">Cell membrane</keyword>
<evidence type="ECO:0000256" key="11">
    <source>
        <dbReference type="ARBA" id="ARBA00022989"/>
    </source>
</evidence>
<evidence type="ECO:0000256" key="9">
    <source>
        <dbReference type="ARBA" id="ARBA00022777"/>
    </source>
</evidence>
<keyword evidence="18" id="KW-1185">Reference proteome</keyword>
<organism evidence="17 18">
    <name type="scientific">Maledivibacter halophilus</name>
    <dbReference type="NCBI Taxonomy" id="36842"/>
    <lineage>
        <taxon>Bacteria</taxon>
        <taxon>Bacillati</taxon>
        <taxon>Bacillota</taxon>
        <taxon>Clostridia</taxon>
        <taxon>Peptostreptococcales</taxon>
        <taxon>Caminicellaceae</taxon>
        <taxon>Maledivibacter</taxon>
    </lineage>
</organism>
<keyword evidence="6" id="KW-0808">Transferase</keyword>
<dbReference type="CDD" id="cd06225">
    <property type="entry name" value="HAMP"/>
    <property type="match status" value="1"/>
</dbReference>
<dbReference type="GO" id="GO:0005524">
    <property type="term" value="F:ATP binding"/>
    <property type="evidence" value="ECO:0007669"/>
    <property type="project" value="UniProtKB-KW"/>
</dbReference>
<dbReference type="Pfam" id="PF00512">
    <property type="entry name" value="HisKA"/>
    <property type="match status" value="1"/>
</dbReference>
<dbReference type="SUPFAM" id="SSF47384">
    <property type="entry name" value="Homodimeric domain of signal transducing histidine kinase"/>
    <property type="match status" value="1"/>
</dbReference>
<keyword evidence="7 14" id="KW-0812">Transmembrane</keyword>
<dbReference type="EC" id="2.7.13.3" evidence="3"/>
<dbReference type="PANTHER" id="PTHR45528:SF1">
    <property type="entry name" value="SENSOR HISTIDINE KINASE CPXA"/>
    <property type="match status" value="1"/>
</dbReference>
<dbReference type="FunFam" id="1.10.287.130:FF:000008">
    <property type="entry name" value="Two-component sensor histidine kinase"/>
    <property type="match status" value="1"/>
</dbReference>
<evidence type="ECO:0000259" key="16">
    <source>
        <dbReference type="PROSITE" id="PS50885"/>
    </source>
</evidence>
<accession>A0A1T5MAB3</accession>
<evidence type="ECO:0000256" key="14">
    <source>
        <dbReference type="SAM" id="Phobius"/>
    </source>
</evidence>
<keyword evidence="11 14" id="KW-1133">Transmembrane helix</keyword>
<dbReference type="SMART" id="SM00388">
    <property type="entry name" value="HisKA"/>
    <property type="match status" value="1"/>
</dbReference>
<dbReference type="Gene3D" id="3.30.565.10">
    <property type="entry name" value="Histidine kinase-like ATPase, C-terminal domain"/>
    <property type="match status" value="1"/>
</dbReference>
<dbReference type="GO" id="GO:0000155">
    <property type="term" value="F:phosphorelay sensor kinase activity"/>
    <property type="evidence" value="ECO:0007669"/>
    <property type="project" value="InterPro"/>
</dbReference>
<keyword evidence="10" id="KW-0067">ATP-binding</keyword>
<evidence type="ECO:0000259" key="15">
    <source>
        <dbReference type="PROSITE" id="PS50109"/>
    </source>
</evidence>
<dbReference type="SMART" id="SM00304">
    <property type="entry name" value="HAMP"/>
    <property type="match status" value="1"/>
</dbReference>
<dbReference type="FunFam" id="3.30.565.10:FF:000013">
    <property type="entry name" value="Two-component sensor histidine kinase"/>
    <property type="match status" value="1"/>
</dbReference>
<dbReference type="InterPro" id="IPR003660">
    <property type="entry name" value="HAMP_dom"/>
</dbReference>
<evidence type="ECO:0000313" key="18">
    <source>
        <dbReference type="Proteomes" id="UP000190285"/>
    </source>
</evidence>
<evidence type="ECO:0000256" key="3">
    <source>
        <dbReference type="ARBA" id="ARBA00012438"/>
    </source>
</evidence>
<evidence type="ECO:0000256" key="4">
    <source>
        <dbReference type="ARBA" id="ARBA00022475"/>
    </source>
</evidence>
<evidence type="ECO:0000256" key="10">
    <source>
        <dbReference type="ARBA" id="ARBA00022840"/>
    </source>
</evidence>
<dbReference type="InterPro" id="IPR050398">
    <property type="entry name" value="HssS/ArlS-like"/>
</dbReference>